<dbReference type="Proteomes" id="UP000184063">
    <property type="component" value="Unassembled WGS sequence"/>
</dbReference>
<dbReference type="EMBL" id="KV878243">
    <property type="protein sequence ID" value="OJZ85111.1"/>
    <property type="molecule type" value="Genomic_DNA"/>
</dbReference>
<proteinExistence type="predicted"/>
<evidence type="ECO:0000259" key="2">
    <source>
        <dbReference type="Pfam" id="PF01636"/>
    </source>
</evidence>
<sequence>MADTASPSHRLYLAKQHPSSPKRPEEVLSVKVARQAGLPVPKVVCYGDHPDTPHAPVPILMTRVPGKQLGEAYKALNDEEKNSITRQLDLYLKTVRKWKRPWGEKRICSLVGTPIRSTRVPDHRIGPFETEKDSNEYLIEPAWPGEFRSKWGYKEALHLARKMQGISHPIVFTHGDLQYCNIKVQDGRITGLSDWGAVGWYYLILPVGGMDYMLKLEVARALTSLTSESCTW</sequence>
<protein>
    <recommendedName>
        <fullName evidence="2">Aminoglycoside phosphotransferase domain-containing protein</fullName>
    </recommendedName>
</protein>
<gene>
    <name evidence="3" type="ORF">ASPFODRAFT_47669</name>
</gene>
<dbReference type="PANTHER" id="PTHR21310">
    <property type="entry name" value="AMINOGLYCOSIDE PHOSPHOTRANSFERASE-RELATED-RELATED"/>
    <property type="match status" value="1"/>
</dbReference>
<dbReference type="InterPro" id="IPR002575">
    <property type="entry name" value="Aminoglycoside_PTrfase"/>
</dbReference>
<dbReference type="OrthoDB" id="2906425at2759"/>
<feature type="domain" description="Aminoglycoside phosphotransferase" evidence="2">
    <location>
        <begin position="12"/>
        <end position="202"/>
    </location>
</feature>
<evidence type="ECO:0000313" key="4">
    <source>
        <dbReference type="Proteomes" id="UP000184063"/>
    </source>
</evidence>
<dbReference type="VEuPathDB" id="FungiDB:ASPFODRAFT_47669"/>
<reference evidence="4" key="1">
    <citation type="journal article" date="2017" name="Genome Biol.">
        <title>Comparative genomics reveals high biological diversity and specific adaptations in the industrially and medically important fungal genus Aspergillus.</title>
        <authorList>
            <person name="de Vries R.P."/>
            <person name="Riley R."/>
            <person name="Wiebenga A."/>
            <person name="Aguilar-Osorio G."/>
            <person name="Amillis S."/>
            <person name="Uchima C.A."/>
            <person name="Anderluh G."/>
            <person name="Asadollahi M."/>
            <person name="Askin M."/>
            <person name="Barry K."/>
            <person name="Battaglia E."/>
            <person name="Bayram O."/>
            <person name="Benocci T."/>
            <person name="Braus-Stromeyer S.A."/>
            <person name="Caldana C."/>
            <person name="Canovas D."/>
            <person name="Cerqueira G.C."/>
            <person name="Chen F."/>
            <person name="Chen W."/>
            <person name="Choi C."/>
            <person name="Clum A."/>
            <person name="Dos Santos R.A."/>
            <person name="Damasio A.R."/>
            <person name="Diallinas G."/>
            <person name="Emri T."/>
            <person name="Fekete E."/>
            <person name="Flipphi M."/>
            <person name="Freyberg S."/>
            <person name="Gallo A."/>
            <person name="Gournas C."/>
            <person name="Habgood R."/>
            <person name="Hainaut M."/>
            <person name="Harispe M.L."/>
            <person name="Henrissat B."/>
            <person name="Hilden K.S."/>
            <person name="Hope R."/>
            <person name="Hossain A."/>
            <person name="Karabika E."/>
            <person name="Karaffa L."/>
            <person name="Karanyi Z."/>
            <person name="Krasevec N."/>
            <person name="Kuo A."/>
            <person name="Kusch H."/>
            <person name="LaButti K."/>
            <person name="Lagendijk E.L."/>
            <person name="Lapidus A."/>
            <person name="Levasseur A."/>
            <person name="Lindquist E."/>
            <person name="Lipzen A."/>
            <person name="Logrieco A.F."/>
            <person name="MacCabe A."/>
            <person name="Maekelae M.R."/>
            <person name="Malavazi I."/>
            <person name="Melin P."/>
            <person name="Meyer V."/>
            <person name="Mielnichuk N."/>
            <person name="Miskei M."/>
            <person name="Molnar A.P."/>
            <person name="Mule G."/>
            <person name="Ngan C.Y."/>
            <person name="Orejas M."/>
            <person name="Orosz E."/>
            <person name="Ouedraogo J.P."/>
            <person name="Overkamp K.M."/>
            <person name="Park H.-S."/>
            <person name="Perrone G."/>
            <person name="Piumi F."/>
            <person name="Punt P.J."/>
            <person name="Ram A.F."/>
            <person name="Ramon A."/>
            <person name="Rauscher S."/>
            <person name="Record E."/>
            <person name="Riano-Pachon D.M."/>
            <person name="Robert V."/>
            <person name="Roehrig J."/>
            <person name="Ruller R."/>
            <person name="Salamov A."/>
            <person name="Salih N.S."/>
            <person name="Samson R.A."/>
            <person name="Sandor E."/>
            <person name="Sanguinetti M."/>
            <person name="Schuetze T."/>
            <person name="Sepcic K."/>
            <person name="Shelest E."/>
            <person name="Sherlock G."/>
            <person name="Sophianopoulou V."/>
            <person name="Squina F.M."/>
            <person name="Sun H."/>
            <person name="Susca A."/>
            <person name="Todd R.B."/>
            <person name="Tsang A."/>
            <person name="Unkles S.E."/>
            <person name="van de Wiele N."/>
            <person name="van Rossen-Uffink D."/>
            <person name="Oliveira J.V."/>
            <person name="Vesth T.C."/>
            <person name="Visser J."/>
            <person name="Yu J.-H."/>
            <person name="Zhou M."/>
            <person name="Andersen M.R."/>
            <person name="Archer D.B."/>
            <person name="Baker S.E."/>
            <person name="Benoit I."/>
            <person name="Brakhage A.A."/>
            <person name="Braus G.H."/>
            <person name="Fischer R."/>
            <person name="Frisvad J.C."/>
            <person name="Goldman G.H."/>
            <person name="Houbraken J."/>
            <person name="Oakley B."/>
            <person name="Pocsi I."/>
            <person name="Scazzocchio C."/>
            <person name="Seiboth B."/>
            <person name="vanKuyk P.A."/>
            <person name="Wortman J."/>
            <person name="Dyer P.S."/>
            <person name="Grigoriev I.V."/>
        </authorList>
    </citation>
    <scope>NUCLEOTIDE SEQUENCE [LARGE SCALE GENOMIC DNA]</scope>
    <source>
        <strain evidence="4">CBS 106.47</strain>
    </source>
</reference>
<accession>A0A1M3TEF3</accession>
<dbReference type="Gene3D" id="3.90.1200.10">
    <property type="match status" value="1"/>
</dbReference>
<dbReference type="AlphaFoldDB" id="A0A1M3TEF3"/>
<evidence type="ECO:0000313" key="3">
    <source>
        <dbReference type="EMBL" id="OJZ85111.1"/>
    </source>
</evidence>
<dbReference type="SUPFAM" id="SSF56112">
    <property type="entry name" value="Protein kinase-like (PK-like)"/>
    <property type="match status" value="1"/>
</dbReference>
<dbReference type="Pfam" id="PF01636">
    <property type="entry name" value="APH"/>
    <property type="match status" value="1"/>
</dbReference>
<dbReference type="PANTHER" id="PTHR21310:SF55">
    <property type="entry name" value="AMINOGLYCOSIDE PHOSPHOTRANSFERASE DOMAIN-CONTAINING PROTEIN"/>
    <property type="match status" value="1"/>
</dbReference>
<dbReference type="InterPro" id="IPR051678">
    <property type="entry name" value="AGP_Transferase"/>
</dbReference>
<organism evidence="3 4">
    <name type="scientific">Aspergillus luchuensis (strain CBS 106.47)</name>
    <dbReference type="NCBI Taxonomy" id="1137211"/>
    <lineage>
        <taxon>Eukaryota</taxon>
        <taxon>Fungi</taxon>
        <taxon>Dikarya</taxon>
        <taxon>Ascomycota</taxon>
        <taxon>Pezizomycotina</taxon>
        <taxon>Eurotiomycetes</taxon>
        <taxon>Eurotiomycetidae</taxon>
        <taxon>Eurotiales</taxon>
        <taxon>Aspergillaceae</taxon>
        <taxon>Aspergillus</taxon>
        <taxon>Aspergillus subgen. Circumdati</taxon>
    </lineage>
</organism>
<dbReference type="InterPro" id="IPR011009">
    <property type="entry name" value="Kinase-like_dom_sf"/>
</dbReference>
<feature type="region of interest" description="Disordered" evidence="1">
    <location>
        <begin position="1"/>
        <end position="24"/>
    </location>
</feature>
<name>A0A1M3TEF3_ASPLC</name>
<evidence type="ECO:0000256" key="1">
    <source>
        <dbReference type="SAM" id="MobiDB-lite"/>
    </source>
</evidence>